<dbReference type="PANTHER" id="PTHR13774">
    <property type="entry name" value="PHENAZINE BIOSYNTHESIS PROTEIN"/>
    <property type="match status" value="1"/>
</dbReference>
<dbReference type="InterPro" id="IPR003719">
    <property type="entry name" value="Phenazine_PhzF-like"/>
</dbReference>
<dbReference type="RefSeq" id="WP_058530689.1">
    <property type="nucleotide sequence ID" value="NZ_CAAAIN010000003.1"/>
</dbReference>
<dbReference type="Pfam" id="PF02567">
    <property type="entry name" value="PhzC-PhzF"/>
    <property type="match status" value="1"/>
</dbReference>
<protein>
    <submittedName>
        <fullName evidence="4">Epimerase</fullName>
    </submittedName>
</protein>
<dbReference type="AlphaFoldDB" id="A0A0W0XYT4"/>
<dbReference type="STRING" id="458.Lrub_0559"/>
<sequence>MKTVTLYQVDAFASSLFRGNPAAVCPLQEWLPDHLMQAIASENNLSETAFFVPKEDGFHLRWFTPNEEIELCGHATLASAYVLFEKLNYTRQTISFTCLSGELVVSRQPQGFMMDFPALPYEEISWQPEYGITGLPKPAKVFKSRFDLMFVYEDEAEVVSAKPHLEAVAQLDYRGLILTAPSTRTDVYSRCFYPGCDVPEDPVTGSAHCVIAPYWCEQFGKDKITAQQGGRRRGELSCEVRGNRVLLSGACQLYLEGVIHLPE</sequence>
<proteinExistence type="inferred from homology"/>
<keyword evidence="5" id="KW-1185">Reference proteome</keyword>
<dbReference type="Proteomes" id="UP000054608">
    <property type="component" value="Unassembled WGS sequence"/>
</dbReference>
<evidence type="ECO:0000313" key="5">
    <source>
        <dbReference type="Proteomes" id="UP000054608"/>
    </source>
</evidence>
<dbReference type="Gene3D" id="3.10.310.10">
    <property type="entry name" value="Diaminopimelate Epimerase, Chain A, domain 1"/>
    <property type="match status" value="2"/>
</dbReference>
<gene>
    <name evidence="4" type="ORF">Lrub_0559</name>
</gene>
<dbReference type="EMBL" id="LNYT01000006">
    <property type="protein sequence ID" value="KTD49460.1"/>
    <property type="molecule type" value="Genomic_DNA"/>
</dbReference>
<evidence type="ECO:0000256" key="1">
    <source>
        <dbReference type="ARBA" id="ARBA00008270"/>
    </source>
</evidence>
<evidence type="ECO:0000313" key="4">
    <source>
        <dbReference type="EMBL" id="KTD49460.1"/>
    </source>
</evidence>
<name>A0A0W0XYT4_9GAMM</name>
<dbReference type="GO" id="GO:0005737">
    <property type="term" value="C:cytoplasm"/>
    <property type="evidence" value="ECO:0007669"/>
    <property type="project" value="TreeGrafter"/>
</dbReference>
<reference evidence="4 5" key="1">
    <citation type="submission" date="2015-11" db="EMBL/GenBank/DDBJ databases">
        <title>Genomic analysis of 38 Legionella species identifies large and diverse effector repertoires.</title>
        <authorList>
            <person name="Burstein D."/>
            <person name="Amaro F."/>
            <person name="Zusman T."/>
            <person name="Lifshitz Z."/>
            <person name="Cohen O."/>
            <person name="Gilbert J.A."/>
            <person name="Pupko T."/>
            <person name="Shuman H.A."/>
            <person name="Segal G."/>
        </authorList>
    </citation>
    <scope>NUCLEOTIDE SEQUENCE [LARGE SCALE GENOMIC DNA]</scope>
    <source>
        <strain evidence="4 5">WA-270A-C2</strain>
    </source>
</reference>
<evidence type="ECO:0000256" key="2">
    <source>
        <dbReference type="ARBA" id="ARBA00023235"/>
    </source>
</evidence>
<accession>A0A0W0XYT4</accession>
<comment type="similarity">
    <text evidence="1">Belongs to the PhzF family.</text>
</comment>
<dbReference type="PANTHER" id="PTHR13774:SF17">
    <property type="entry name" value="PHENAZINE BIOSYNTHESIS-LIKE DOMAIN-CONTAINING PROTEIN"/>
    <property type="match status" value="1"/>
</dbReference>
<dbReference type="NCBIfam" id="TIGR00654">
    <property type="entry name" value="PhzF_family"/>
    <property type="match status" value="1"/>
</dbReference>
<organism evidence="4 5">
    <name type="scientific">Legionella rubrilucens</name>
    <dbReference type="NCBI Taxonomy" id="458"/>
    <lineage>
        <taxon>Bacteria</taxon>
        <taxon>Pseudomonadati</taxon>
        <taxon>Pseudomonadota</taxon>
        <taxon>Gammaproteobacteria</taxon>
        <taxon>Legionellales</taxon>
        <taxon>Legionellaceae</taxon>
        <taxon>Legionella</taxon>
    </lineage>
</organism>
<feature type="active site" evidence="3">
    <location>
        <position position="47"/>
    </location>
</feature>
<dbReference type="SUPFAM" id="SSF54506">
    <property type="entry name" value="Diaminopimelate epimerase-like"/>
    <property type="match status" value="1"/>
</dbReference>
<dbReference type="GO" id="GO:0016853">
    <property type="term" value="F:isomerase activity"/>
    <property type="evidence" value="ECO:0007669"/>
    <property type="project" value="UniProtKB-KW"/>
</dbReference>
<dbReference type="OrthoDB" id="9788221at2"/>
<keyword evidence="2" id="KW-0413">Isomerase</keyword>
<evidence type="ECO:0000256" key="3">
    <source>
        <dbReference type="PIRSR" id="PIRSR016184-1"/>
    </source>
</evidence>
<comment type="caution">
    <text evidence="4">The sequence shown here is derived from an EMBL/GenBank/DDBJ whole genome shotgun (WGS) entry which is preliminary data.</text>
</comment>
<dbReference type="PATRIC" id="fig|458.5.peg.578"/>
<dbReference type="PIRSF" id="PIRSF016184">
    <property type="entry name" value="PhzC_PhzF"/>
    <property type="match status" value="1"/>
</dbReference>